<dbReference type="InterPro" id="IPR003542">
    <property type="entry name" value="Enbac_synth_compD-like"/>
</dbReference>
<feature type="binding site" evidence="12">
    <location>
        <position position="167"/>
    </location>
    <ligand>
        <name>CoA</name>
        <dbReference type="ChEBI" id="CHEBI:57287"/>
    </ligand>
</feature>
<dbReference type="Proteomes" id="UP000018857">
    <property type="component" value="Unassembled WGS sequence"/>
</dbReference>
<evidence type="ECO:0000256" key="5">
    <source>
        <dbReference type="ARBA" id="ARBA00019087"/>
    </source>
</evidence>
<comment type="subunit">
    <text evidence="4">EntB, EntD, EntE, and EntF form a multienzyme complex called enterobactin synthase.</text>
</comment>
<evidence type="ECO:0000259" key="15">
    <source>
        <dbReference type="Pfam" id="PF17837"/>
    </source>
</evidence>
<evidence type="ECO:0000256" key="6">
    <source>
        <dbReference type="ARBA" id="ARBA00022679"/>
    </source>
</evidence>
<evidence type="ECO:0000313" key="17">
    <source>
        <dbReference type="Proteomes" id="UP000018857"/>
    </source>
</evidence>
<feature type="binding site" evidence="12">
    <location>
        <position position="163"/>
    </location>
    <ligand>
        <name>CoA</name>
        <dbReference type="ChEBI" id="CHEBI:57287"/>
    </ligand>
</feature>
<comment type="similarity">
    <text evidence="3">Belongs to the P-Pant transferase superfamily. EntD family.</text>
</comment>
<evidence type="ECO:0000256" key="13">
    <source>
        <dbReference type="PIRSR" id="PIRSR603542-2"/>
    </source>
</evidence>
<comment type="caution">
    <text evidence="16">The sequence shown here is derived from an EMBL/GenBank/DDBJ whole genome shotgun (WGS) entry which is preliminary data.</text>
</comment>
<evidence type="ECO:0000256" key="3">
    <source>
        <dbReference type="ARBA" id="ARBA00008342"/>
    </source>
</evidence>
<dbReference type="GO" id="GO:0009239">
    <property type="term" value="P:enterobactin biosynthetic process"/>
    <property type="evidence" value="ECO:0007669"/>
    <property type="project" value="UniProtKB-UniPathway"/>
</dbReference>
<dbReference type="InterPro" id="IPR008278">
    <property type="entry name" value="4-PPantetheinyl_Trfase_dom"/>
</dbReference>
<accession>W1RQE5</accession>
<dbReference type="PRINTS" id="PR01399">
    <property type="entry name" value="ENTSNTHTASED"/>
</dbReference>
<name>W1RQE5_9GAMM</name>
<dbReference type="GO" id="GO:0009366">
    <property type="term" value="C:enterobactin synthetase complex"/>
    <property type="evidence" value="ECO:0007669"/>
    <property type="project" value="InterPro"/>
</dbReference>
<keyword evidence="7" id="KW-0259">Enterobactin biosynthesis</keyword>
<feature type="domain" description="4'-phosphopantetheinyl transferase" evidence="14">
    <location>
        <begin position="116"/>
        <end position="211"/>
    </location>
</feature>
<feature type="domain" description="4'-phosphopantetheinyl transferase N-terminal" evidence="15">
    <location>
        <begin position="49"/>
        <end position="104"/>
    </location>
</feature>
<evidence type="ECO:0000256" key="12">
    <source>
        <dbReference type="PIRSR" id="PIRSR603542-1"/>
    </source>
</evidence>
<dbReference type="UniPathway" id="UPA00017"/>
<dbReference type="STRING" id="1208321.D104_13820"/>
<dbReference type="Pfam" id="PF01648">
    <property type="entry name" value="ACPS"/>
    <property type="match status" value="1"/>
</dbReference>
<feature type="binding site" evidence="13">
    <location>
        <position position="121"/>
    </location>
    <ligand>
        <name>Mg(2+)</name>
        <dbReference type="ChEBI" id="CHEBI:18420"/>
    </ligand>
</feature>
<dbReference type="Pfam" id="PF17837">
    <property type="entry name" value="4PPT_N"/>
    <property type="match status" value="1"/>
</dbReference>
<dbReference type="PANTHER" id="PTHR38096">
    <property type="entry name" value="ENTEROBACTIN SYNTHASE COMPONENT D"/>
    <property type="match status" value="1"/>
</dbReference>
<evidence type="ECO:0000259" key="14">
    <source>
        <dbReference type="Pfam" id="PF01648"/>
    </source>
</evidence>
<proteinExistence type="inferred from homology"/>
<evidence type="ECO:0000256" key="4">
    <source>
        <dbReference type="ARBA" id="ARBA00011503"/>
    </source>
</evidence>
<feature type="binding site" evidence="12">
    <location>
        <position position="59"/>
    </location>
    <ligand>
        <name>CoA</name>
        <dbReference type="ChEBI" id="CHEBI:57287"/>
    </ligand>
</feature>
<comment type="function">
    <text evidence="1">Involved in the biosynthesis of the siderophore enterobactin (enterochelin), which is a macrocyclic trimeric lactone of N-(2,3-dihydroxybenzoyl)-serine. The serine trilactone serves as a scaffolding for the three catechol functionalities that provide hexadentate coordination for the tightly ligated iron(2+) atoms. Plays an essential role in the assembly of the enterobactin by catalyzing the transfer of the 4'-phosphopantetheine (Ppant) moiety from coenzyme A to the apo-domains of both EntB (ArCP domain) and EntF (PCP domain) to yield their holo-forms which make them competent for the activation of 2,3-dihydroxybenzoate (DHB) and L-serine, respectively.</text>
</comment>
<keyword evidence="13" id="KW-0479">Metal-binding</keyword>
<dbReference type="SUPFAM" id="SSF56214">
    <property type="entry name" value="4'-phosphopantetheinyl transferase"/>
    <property type="match status" value="1"/>
</dbReference>
<sequence>MNRFYQTQIRLFESDCLNVSHFCFKESSLIGADCGSDITKPLDYEKWRSKRKETFLAGRLAVRHAQACLNEAAKDIPKSEDGSPVWPNEYAGSISHTDNQAVAVLLPRSERDIQYIGIDLERLDNADKLDAADLIGCEDEFVKLKSAGIEKAQRALLLFSLKESVYKALYPAVGEYFDFLDVALVSIEQTDVFVFQVRRTLSRRIESGYLVKGRYKMLGGHVMTWAYC</sequence>
<evidence type="ECO:0000256" key="8">
    <source>
        <dbReference type="ARBA" id="ARBA00029894"/>
    </source>
</evidence>
<dbReference type="InterPro" id="IPR037143">
    <property type="entry name" value="4-PPantetheinyl_Trfase_dom_sf"/>
</dbReference>
<evidence type="ECO:0000256" key="10">
    <source>
        <dbReference type="ARBA" id="ARBA00049176"/>
    </source>
</evidence>
<comment type="pathway">
    <text evidence="2">Siderophore biosynthesis; enterobactin biosynthesis.</text>
</comment>
<gene>
    <name evidence="16" type="ORF">D104_13820</name>
</gene>
<dbReference type="OrthoDB" id="8210607at2"/>
<dbReference type="eggNOG" id="COG2977">
    <property type="taxonomic scope" value="Bacteria"/>
</dbReference>
<organism evidence="16 17">
    <name type="scientific">Marinomonas profundimaris</name>
    <dbReference type="NCBI Taxonomy" id="1208321"/>
    <lineage>
        <taxon>Bacteria</taxon>
        <taxon>Pseudomonadati</taxon>
        <taxon>Pseudomonadota</taxon>
        <taxon>Gammaproteobacteria</taxon>
        <taxon>Oceanospirillales</taxon>
        <taxon>Oceanospirillaceae</taxon>
        <taxon>Marinomonas</taxon>
    </lineage>
</organism>
<protein>
    <recommendedName>
        <fullName evidence="5">Enterobactin synthase component D</fullName>
    </recommendedName>
    <alternativeName>
        <fullName evidence="8">4'-phosphopantetheinyl transferase EntD</fullName>
    </alternativeName>
    <alternativeName>
        <fullName evidence="9">Enterochelin synthase D</fullName>
    </alternativeName>
</protein>
<dbReference type="GO" id="GO:0000287">
    <property type="term" value="F:magnesium ion binding"/>
    <property type="evidence" value="ECO:0007669"/>
    <property type="project" value="InterPro"/>
</dbReference>
<evidence type="ECO:0000256" key="11">
    <source>
        <dbReference type="ARBA" id="ARBA00049191"/>
    </source>
</evidence>
<evidence type="ECO:0000256" key="7">
    <source>
        <dbReference type="ARBA" id="ARBA00023191"/>
    </source>
</evidence>
<keyword evidence="17" id="KW-1185">Reference proteome</keyword>
<comment type="cofactor">
    <cofactor evidence="13">
        <name>Mg(2+)</name>
        <dbReference type="ChEBI" id="CHEBI:18420"/>
    </cofactor>
</comment>
<feature type="binding site" evidence="13">
    <location>
        <position position="119"/>
    </location>
    <ligand>
        <name>Mg(2+)</name>
        <dbReference type="ChEBI" id="CHEBI:18420"/>
    </ligand>
</feature>
<evidence type="ECO:0000256" key="2">
    <source>
        <dbReference type="ARBA" id="ARBA00004993"/>
    </source>
</evidence>
<reference evidence="16 17" key="1">
    <citation type="journal article" date="2014" name="Genome Announc.">
        <title>Draft Genome Sequence of Marinomonas sp. Strain D104, a Polycyclic Aromatic Hydrocarbon-Degrading Bacterium from the Deep-Sea Sediment of the Arctic Ocean.</title>
        <authorList>
            <person name="Dong C."/>
            <person name="Bai X."/>
            <person name="Lai Q."/>
            <person name="Xie Y."/>
            <person name="Chen X."/>
            <person name="Shao Z."/>
        </authorList>
    </citation>
    <scope>NUCLEOTIDE SEQUENCE [LARGE SCALE GENOMIC DNA]</scope>
    <source>
        <strain evidence="16 17">D104</strain>
    </source>
</reference>
<feature type="binding site" evidence="12">
    <location>
        <begin position="95"/>
        <end position="96"/>
    </location>
    <ligand>
        <name>CoA</name>
        <dbReference type="ChEBI" id="CHEBI:57287"/>
    </ligand>
</feature>
<dbReference type="PATRIC" id="fig|1208321.3.peg.2752"/>
<keyword evidence="6" id="KW-0808">Transferase</keyword>
<dbReference type="Gene3D" id="3.90.470.20">
    <property type="entry name" value="4'-phosphopantetheinyl transferase domain"/>
    <property type="match status" value="1"/>
</dbReference>
<evidence type="ECO:0000313" key="16">
    <source>
        <dbReference type="EMBL" id="ETI58825.1"/>
    </source>
</evidence>
<dbReference type="EMBL" id="AYOZ01000045">
    <property type="protein sequence ID" value="ETI58825.1"/>
    <property type="molecule type" value="Genomic_DNA"/>
</dbReference>
<comment type="catalytic activity">
    <reaction evidence="10">
        <text>apo-[aryl-carrier protein] + CoA = holo-[aryl-carrier protein] + adenosine 3',5'-bisphosphate + H(+)</text>
        <dbReference type="Rhea" id="RHEA:48404"/>
        <dbReference type="Rhea" id="RHEA-COMP:15903"/>
        <dbReference type="Rhea" id="RHEA-COMP:17557"/>
        <dbReference type="ChEBI" id="CHEBI:15378"/>
        <dbReference type="ChEBI" id="CHEBI:29999"/>
        <dbReference type="ChEBI" id="CHEBI:57287"/>
        <dbReference type="ChEBI" id="CHEBI:58343"/>
        <dbReference type="ChEBI" id="CHEBI:64479"/>
    </reaction>
</comment>
<evidence type="ECO:0000256" key="9">
    <source>
        <dbReference type="ARBA" id="ARBA00031996"/>
    </source>
</evidence>
<keyword evidence="13" id="KW-0460">Magnesium</keyword>
<dbReference type="GO" id="GO:0005886">
    <property type="term" value="C:plasma membrane"/>
    <property type="evidence" value="ECO:0007669"/>
    <property type="project" value="TreeGrafter"/>
</dbReference>
<dbReference type="PANTHER" id="PTHR38096:SF1">
    <property type="entry name" value="ENTEROBACTIN SYNTHASE COMPONENT D"/>
    <property type="match status" value="1"/>
</dbReference>
<comment type="catalytic activity">
    <reaction evidence="11">
        <text>apo-[peptidyl-carrier protein] + CoA = holo-[peptidyl-carrier protein] + adenosine 3',5'-bisphosphate + H(+)</text>
        <dbReference type="Rhea" id="RHEA:46228"/>
        <dbReference type="Rhea" id="RHEA-COMP:11479"/>
        <dbReference type="Rhea" id="RHEA-COMP:11480"/>
        <dbReference type="ChEBI" id="CHEBI:15378"/>
        <dbReference type="ChEBI" id="CHEBI:29999"/>
        <dbReference type="ChEBI" id="CHEBI:57287"/>
        <dbReference type="ChEBI" id="CHEBI:58343"/>
        <dbReference type="ChEBI" id="CHEBI:64479"/>
    </reaction>
</comment>
<dbReference type="AlphaFoldDB" id="W1RQE5"/>
<dbReference type="RefSeq" id="WP_024024816.1">
    <property type="nucleotide sequence ID" value="NZ_AYOZ01000045.1"/>
</dbReference>
<dbReference type="InterPro" id="IPR041354">
    <property type="entry name" value="4PPT_N"/>
</dbReference>
<evidence type="ECO:0000256" key="1">
    <source>
        <dbReference type="ARBA" id="ARBA00003937"/>
    </source>
</evidence>
<feature type="binding site" evidence="12">
    <location>
        <position position="119"/>
    </location>
    <ligand>
        <name>CoA</name>
        <dbReference type="ChEBI" id="CHEBI:57287"/>
    </ligand>
</feature>
<feature type="binding site" evidence="12">
    <location>
        <position position="51"/>
    </location>
    <ligand>
        <name>CoA</name>
        <dbReference type="ChEBI" id="CHEBI:57287"/>
    </ligand>
</feature>
<dbReference type="GO" id="GO:0008897">
    <property type="term" value="F:holo-[acyl-carrier-protein] synthase activity"/>
    <property type="evidence" value="ECO:0007669"/>
    <property type="project" value="InterPro"/>
</dbReference>